<comment type="subcellular location">
    <subcellularLocation>
        <location evidence="2">Membrane</location>
        <topology evidence="2">Multi-pass membrane protein</topology>
    </subcellularLocation>
</comment>
<evidence type="ECO:0000256" key="3">
    <source>
        <dbReference type="ARBA" id="ARBA00022448"/>
    </source>
</evidence>
<gene>
    <name evidence="14" type="ORF">IAR55_003688</name>
</gene>
<dbReference type="RefSeq" id="XP_066803187.1">
    <property type="nucleotide sequence ID" value="XM_066946795.1"/>
</dbReference>
<keyword evidence="5 12" id="KW-0812">Transmembrane</keyword>
<keyword evidence="10 12" id="KW-0472">Membrane</keyword>
<dbReference type="Pfam" id="PF03188">
    <property type="entry name" value="Cytochrom_B561"/>
    <property type="match status" value="1"/>
</dbReference>
<evidence type="ECO:0000256" key="6">
    <source>
        <dbReference type="ARBA" id="ARBA00022723"/>
    </source>
</evidence>
<evidence type="ECO:0000256" key="11">
    <source>
        <dbReference type="SAM" id="MobiDB-lite"/>
    </source>
</evidence>
<dbReference type="PANTHER" id="PTHR15422:SF45">
    <property type="entry name" value="CYTOCHROME B561 DOMAIN-CONTAINING PROTEIN"/>
    <property type="match status" value="1"/>
</dbReference>
<proteinExistence type="predicted"/>
<feature type="domain" description="Cytochrome b561" evidence="13">
    <location>
        <begin position="119"/>
        <end position="217"/>
    </location>
</feature>
<feature type="transmembrane region" description="Helical" evidence="12">
    <location>
        <begin position="203"/>
        <end position="223"/>
    </location>
</feature>
<comment type="cofactor">
    <cofactor evidence="1">
        <name>heme b</name>
        <dbReference type="ChEBI" id="CHEBI:60344"/>
    </cofactor>
</comment>
<sequence length="260" mass="28185">MSREESSPLLPSSTREVEPSPDRASTATAGGAPSGPVGFVKQLDMIPTPRDKLALGLVYGGIALFLPLTWYLVFSGNVKEMGWFAVHPPMQSLAITAFLLGVTPLQPPPSNSATRSSRFKSHQNLMLLLALPALAIGSAAMIYNKYLHGAQHFTTWHSWFGLGVVGWVVLQAIIGASSVWFGGKVFGGGENAKRVYKYHRLSGYLLVTLSLITVNLAGIYSTWAQGRGLHALRIVAFWVGLPMIWVGLTIRARPSKMKIV</sequence>
<reference evidence="14 15" key="1">
    <citation type="journal article" date="2024" name="bioRxiv">
        <title>Comparative genomics of Cryptococcus and Kwoniella reveals pathogenesis evolution and contrasting karyotype dynamics via intercentromeric recombination or chromosome fusion.</title>
        <authorList>
            <person name="Coelho M.A."/>
            <person name="David-Palma M."/>
            <person name="Shea T."/>
            <person name="Bowers K."/>
            <person name="McGinley-Smith S."/>
            <person name="Mohammad A.W."/>
            <person name="Gnirke A."/>
            <person name="Yurkov A.M."/>
            <person name="Nowrousian M."/>
            <person name="Sun S."/>
            <person name="Cuomo C.A."/>
            <person name="Heitman J."/>
        </authorList>
    </citation>
    <scope>NUCLEOTIDE SEQUENCE [LARGE SCALE GENOMIC DNA]</scope>
    <source>
        <strain evidence="14 15">CBS 13917</strain>
    </source>
</reference>
<protein>
    <recommendedName>
        <fullName evidence="13">Cytochrome b561 domain-containing protein</fullName>
    </recommendedName>
</protein>
<evidence type="ECO:0000313" key="15">
    <source>
        <dbReference type="Proteomes" id="UP001388673"/>
    </source>
</evidence>
<dbReference type="EMBL" id="JBCAWK010000006">
    <property type="protein sequence ID" value="KAK8854949.1"/>
    <property type="molecule type" value="Genomic_DNA"/>
</dbReference>
<feature type="transmembrane region" description="Helical" evidence="12">
    <location>
        <begin position="229"/>
        <end position="248"/>
    </location>
</feature>
<evidence type="ECO:0000256" key="12">
    <source>
        <dbReference type="SAM" id="Phobius"/>
    </source>
</evidence>
<feature type="transmembrane region" description="Helical" evidence="12">
    <location>
        <begin position="53"/>
        <end position="73"/>
    </location>
</feature>
<dbReference type="Gene3D" id="1.20.120.1770">
    <property type="match status" value="1"/>
</dbReference>
<comment type="caution">
    <text evidence="14">The sequence shown here is derived from an EMBL/GenBank/DDBJ whole genome shotgun (WGS) entry which is preliminary data.</text>
</comment>
<keyword evidence="7" id="KW-0249">Electron transport</keyword>
<evidence type="ECO:0000256" key="4">
    <source>
        <dbReference type="ARBA" id="ARBA00022617"/>
    </source>
</evidence>
<keyword evidence="15" id="KW-1185">Reference proteome</keyword>
<dbReference type="PANTHER" id="PTHR15422">
    <property type="entry name" value="OS05G0565100 PROTEIN"/>
    <property type="match status" value="1"/>
</dbReference>
<keyword evidence="6" id="KW-0479">Metal-binding</keyword>
<dbReference type="InterPro" id="IPR006593">
    <property type="entry name" value="Cyt_b561/ferric_Rdtase_TM"/>
</dbReference>
<evidence type="ECO:0000256" key="5">
    <source>
        <dbReference type="ARBA" id="ARBA00022692"/>
    </source>
</evidence>
<dbReference type="GeneID" id="92180946"/>
<evidence type="ECO:0000256" key="10">
    <source>
        <dbReference type="ARBA" id="ARBA00023136"/>
    </source>
</evidence>
<dbReference type="GO" id="GO:0046872">
    <property type="term" value="F:metal ion binding"/>
    <property type="evidence" value="ECO:0007669"/>
    <property type="project" value="UniProtKB-KW"/>
</dbReference>
<name>A0AAW0YS93_9TREE</name>
<evidence type="ECO:0000256" key="1">
    <source>
        <dbReference type="ARBA" id="ARBA00001970"/>
    </source>
</evidence>
<evidence type="ECO:0000256" key="7">
    <source>
        <dbReference type="ARBA" id="ARBA00022982"/>
    </source>
</evidence>
<keyword evidence="9" id="KW-0408">Iron</keyword>
<evidence type="ECO:0000256" key="8">
    <source>
        <dbReference type="ARBA" id="ARBA00022989"/>
    </source>
</evidence>
<organism evidence="14 15">
    <name type="scientific">Kwoniella newhampshirensis</name>
    <dbReference type="NCBI Taxonomy" id="1651941"/>
    <lineage>
        <taxon>Eukaryota</taxon>
        <taxon>Fungi</taxon>
        <taxon>Dikarya</taxon>
        <taxon>Basidiomycota</taxon>
        <taxon>Agaricomycotina</taxon>
        <taxon>Tremellomycetes</taxon>
        <taxon>Tremellales</taxon>
        <taxon>Cryptococcaceae</taxon>
        <taxon>Kwoniella</taxon>
    </lineage>
</organism>
<keyword evidence="3" id="KW-0813">Transport</keyword>
<feature type="compositionally biased region" description="Low complexity" evidence="11">
    <location>
        <begin position="24"/>
        <end position="35"/>
    </location>
</feature>
<dbReference type="GO" id="GO:0140575">
    <property type="term" value="F:transmembrane monodehydroascorbate reductase activity"/>
    <property type="evidence" value="ECO:0007669"/>
    <property type="project" value="InterPro"/>
</dbReference>
<dbReference type="Proteomes" id="UP001388673">
    <property type="component" value="Unassembled WGS sequence"/>
</dbReference>
<evidence type="ECO:0000256" key="2">
    <source>
        <dbReference type="ARBA" id="ARBA00004141"/>
    </source>
</evidence>
<evidence type="ECO:0000259" key="13">
    <source>
        <dbReference type="Pfam" id="PF03188"/>
    </source>
</evidence>
<dbReference type="AlphaFoldDB" id="A0AAW0YS93"/>
<evidence type="ECO:0000313" key="14">
    <source>
        <dbReference type="EMBL" id="KAK8854949.1"/>
    </source>
</evidence>
<keyword evidence="4" id="KW-0349">Heme</keyword>
<feature type="transmembrane region" description="Helical" evidence="12">
    <location>
        <begin position="125"/>
        <end position="144"/>
    </location>
</feature>
<keyword evidence="8 12" id="KW-1133">Transmembrane helix</keyword>
<dbReference type="KEGG" id="kne:92180946"/>
<feature type="transmembrane region" description="Helical" evidence="12">
    <location>
        <begin position="156"/>
        <end position="182"/>
    </location>
</feature>
<dbReference type="InterPro" id="IPR045150">
    <property type="entry name" value="CYB561D1/2"/>
</dbReference>
<dbReference type="GO" id="GO:0016020">
    <property type="term" value="C:membrane"/>
    <property type="evidence" value="ECO:0007669"/>
    <property type="project" value="UniProtKB-SubCell"/>
</dbReference>
<accession>A0AAW0YS93</accession>
<evidence type="ECO:0000256" key="9">
    <source>
        <dbReference type="ARBA" id="ARBA00023004"/>
    </source>
</evidence>
<feature type="region of interest" description="Disordered" evidence="11">
    <location>
        <begin position="1"/>
        <end position="35"/>
    </location>
</feature>